<accession>A0A2K1QUP2</accession>
<dbReference type="EMBL" id="NKHZ01000039">
    <property type="protein sequence ID" value="PNS18778.1"/>
    <property type="molecule type" value="Genomic_DNA"/>
</dbReference>
<dbReference type="Proteomes" id="UP000243797">
    <property type="component" value="Unassembled WGS sequence"/>
</dbReference>
<dbReference type="InParanoid" id="A0A2K1QUP2"/>
<keyword evidence="2" id="KW-1185">Reference proteome</keyword>
<gene>
    <name evidence="1" type="ORF">CAC42_5317</name>
</gene>
<proteinExistence type="predicted"/>
<name>A0A2K1QUP2_9PEZI</name>
<evidence type="ECO:0000313" key="1">
    <source>
        <dbReference type="EMBL" id="PNS18778.1"/>
    </source>
</evidence>
<comment type="caution">
    <text evidence="1">The sequence shown here is derived from an EMBL/GenBank/DDBJ whole genome shotgun (WGS) entry which is preliminary data.</text>
</comment>
<dbReference type="AlphaFoldDB" id="A0A2K1QUP2"/>
<protein>
    <submittedName>
        <fullName evidence="1">Uncharacterized protein</fullName>
    </submittedName>
</protein>
<evidence type="ECO:0000313" key="2">
    <source>
        <dbReference type="Proteomes" id="UP000243797"/>
    </source>
</evidence>
<organism evidence="1 2">
    <name type="scientific">Sphaceloma murrayae</name>
    <dbReference type="NCBI Taxonomy" id="2082308"/>
    <lineage>
        <taxon>Eukaryota</taxon>
        <taxon>Fungi</taxon>
        <taxon>Dikarya</taxon>
        <taxon>Ascomycota</taxon>
        <taxon>Pezizomycotina</taxon>
        <taxon>Dothideomycetes</taxon>
        <taxon>Dothideomycetidae</taxon>
        <taxon>Myriangiales</taxon>
        <taxon>Elsinoaceae</taxon>
        <taxon>Sphaceloma</taxon>
    </lineage>
</organism>
<sequence length="149" mass="16356">MNTVSDDLSNAQAALRLVLEPTSIKCTNFNLDADATQLRIPGSIVLLPSQYNSAYIETYGFLNSFFYTLGSYDPIQRQVSGFSLECSIHKASTWCQNGPSPKIEEDNTNSVGKDFTMYMEAGAYTGNPHSLAVVAREGREQVQVEGSDK</sequence>
<reference evidence="1 2" key="1">
    <citation type="submission" date="2017-06" db="EMBL/GenBank/DDBJ databases">
        <title>Draft genome sequence of a variant of Elsinoe murrayae.</title>
        <authorList>
            <person name="Cheng Q."/>
        </authorList>
    </citation>
    <scope>NUCLEOTIDE SEQUENCE [LARGE SCALE GENOMIC DNA]</scope>
    <source>
        <strain evidence="1 2">CQ-2017a</strain>
    </source>
</reference>